<dbReference type="NCBIfam" id="NF004979">
    <property type="entry name" value="PRK06357.1"/>
    <property type="match status" value="1"/>
</dbReference>
<dbReference type="GO" id="GO:0046872">
    <property type="term" value="F:metal ion binding"/>
    <property type="evidence" value="ECO:0007669"/>
    <property type="project" value="UniProtKB-KW"/>
</dbReference>
<reference evidence="4 5" key="1">
    <citation type="submission" date="2014-12" db="EMBL/GenBank/DDBJ databases">
        <title>Comparative genomics of the lactic acid bacteria isolated from the honey bee gut.</title>
        <authorList>
            <person name="Ellegaard K.M."/>
            <person name="Tamarit D."/>
            <person name="Javelind E."/>
            <person name="Olofsson T."/>
            <person name="Andersson S.G."/>
            <person name="Vasquez A."/>
        </authorList>
    </citation>
    <scope>NUCLEOTIDE SEQUENCE [LARGE SCALE GENOMIC DNA]</scope>
    <source>
        <strain evidence="4 5">Biut2</strain>
    </source>
</reference>
<dbReference type="OrthoDB" id="9794581at2"/>
<dbReference type="SMART" id="SM01007">
    <property type="entry name" value="Aldolase_II"/>
    <property type="match status" value="1"/>
</dbReference>
<evidence type="ECO:0000256" key="1">
    <source>
        <dbReference type="ARBA" id="ARBA00022723"/>
    </source>
</evidence>
<evidence type="ECO:0000259" key="3">
    <source>
        <dbReference type="SMART" id="SM01007"/>
    </source>
</evidence>
<dbReference type="PANTHER" id="PTHR22789:SF0">
    <property type="entry name" value="3-OXO-TETRONATE 4-PHOSPHATE DECARBOXYLASE-RELATED"/>
    <property type="match status" value="1"/>
</dbReference>
<dbReference type="PATRIC" id="fig|1218493.3.peg.417"/>
<feature type="domain" description="Class II aldolase/adducin N-terminal" evidence="3">
    <location>
        <begin position="8"/>
        <end position="189"/>
    </location>
</feature>
<protein>
    <recommendedName>
        <fullName evidence="3">Class II aldolase/adducin N-terminal domain-containing protein</fullName>
    </recommendedName>
</protein>
<dbReference type="STRING" id="1218493.JF76_03930"/>
<name>A0A0F4LKW4_9LACO</name>
<evidence type="ECO:0000313" key="5">
    <source>
        <dbReference type="Proteomes" id="UP000033533"/>
    </source>
</evidence>
<dbReference type="Proteomes" id="UP000033533">
    <property type="component" value="Unassembled WGS sequence"/>
</dbReference>
<dbReference type="RefSeq" id="WP_045927596.1">
    <property type="nucleotide sequence ID" value="NZ_JBHSZS010000006.1"/>
</dbReference>
<dbReference type="GO" id="GO:0019323">
    <property type="term" value="P:pentose catabolic process"/>
    <property type="evidence" value="ECO:0007669"/>
    <property type="project" value="TreeGrafter"/>
</dbReference>
<dbReference type="AlphaFoldDB" id="A0A0F4LKW4"/>
<dbReference type="GO" id="GO:0016832">
    <property type="term" value="F:aldehyde-lyase activity"/>
    <property type="evidence" value="ECO:0007669"/>
    <property type="project" value="TreeGrafter"/>
</dbReference>
<evidence type="ECO:0000256" key="2">
    <source>
        <dbReference type="ARBA" id="ARBA00023239"/>
    </source>
</evidence>
<dbReference type="PANTHER" id="PTHR22789">
    <property type="entry name" value="FUCULOSE PHOSPHATE ALDOLASE"/>
    <property type="match status" value="1"/>
</dbReference>
<dbReference type="EMBL" id="JXBY01000010">
    <property type="protein sequence ID" value="KJY58211.1"/>
    <property type="molecule type" value="Genomic_DNA"/>
</dbReference>
<proteinExistence type="predicted"/>
<dbReference type="Pfam" id="PF00596">
    <property type="entry name" value="Aldolase_II"/>
    <property type="match status" value="1"/>
</dbReference>
<dbReference type="InterPro" id="IPR001303">
    <property type="entry name" value="Aldolase_II/adducin_N"/>
</dbReference>
<dbReference type="InterPro" id="IPR050197">
    <property type="entry name" value="Aldolase_class_II_sugar_metab"/>
</dbReference>
<dbReference type="GO" id="GO:0005829">
    <property type="term" value="C:cytosol"/>
    <property type="evidence" value="ECO:0007669"/>
    <property type="project" value="TreeGrafter"/>
</dbReference>
<accession>A0A0F4LKW4</accession>
<comment type="caution">
    <text evidence="4">The sequence shown here is derived from an EMBL/GenBank/DDBJ whole genome shotgun (WGS) entry which is preliminary data.</text>
</comment>
<organism evidence="4 5">
    <name type="scientific">Lactobacillus kullabergensis</name>
    <dbReference type="NCBI Taxonomy" id="1218493"/>
    <lineage>
        <taxon>Bacteria</taxon>
        <taxon>Bacillati</taxon>
        <taxon>Bacillota</taxon>
        <taxon>Bacilli</taxon>
        <taxon>Lactobacillales</taxon>
        <taxon>Lactobacillaceae</taxon>
        <taxon>Lactobacillus</taxon>
    </lineage>
</organism>
<gene>
    <name evidence="4" type="ORF">JF76_03930</name>
</gene>
<keyword evidence="1" id="KW-0479">Metal-binding</keyword>
<dbReference type="InterPro" id="IPR036409">
    <property type="entry name" value="Aldolase_II/adducin_N_sf"/>
</dbReference>
<evidence type="ECO:0000313" key="4">
    <source>
        <dbReference type="EMBL" id="KJY58211.1"/>
    </source>
</evidence>
<dbReference type="HOGENOM" id="CLU_006033_3_4_9"/>
<dbReference type="SUPFAM" id="SSF53639">
    <property type="entry name" value="AraD/HMP-PK domain-like"/>
    <property type="match status" value="1"/>
</dbReference>
<sequence>MLYFNERKKLAKFAKTLFDRKETNSAGGNISEKINEDHFIMTPTLMSENFHADLRPDQILVVDKNENIVEGDGELTREINMHMACYRTNPKIGAVLHAHALESMTFATIGIDMPNLTEATQKLGRIKCLPYKKGCSQELADQIGKEVKEDMQIPKAYLINKHGILVVDSTLEKVFDQAERLEWNAKIAKEAFAYKKLKSIS</sequence>
<keyword evidence="2" id="KW-0456">Lyase</keyword>
<dbReference type="Gene3D" id="3.40.225.10">
    <property type="entry name" value="Class II aldolase/adducin N-terminal domain"/>
    <property type="match status" value="1"/>
</dbReference>